<keyword evidence="3" id="KW-0813">Transport</keyword>
<keyword evidence="7 8" id="KW-0472">Membrane</keyword>
<feature type="transmembrane region" description="Helical" evidence="8">
    <location>
        <begin position="12"/>
        <end position="29"/>
    </location>
</feature>
<keyword evidence="10" id="KW-1185">Reference proteome</keyword>
<comment type="subcellular location">
    <subcellularLocation>
        <location evidence="1">Cell membrane</location>
        <topology evidence="1">Multi-pass membrane protein</topology>
    </subcellularLocation>
</comment>
<dbReference type="STRING" id="1852522.SAMN06295960_4236"/>
<protein>
    <submittedName>
        <fullName evidence="9">Predicted PurR-regulated permease PerM</fullName>
    </submittedName>
</protein>
<accession>A0A1X7LTY5</accession>
<feature type="transmembrane region" description="Helical" evidence="8">
    <location>
        <begin position="49"/>
        <end position="67"/>
    </location>
</feature>
<evidence type="ECO:0000313" key="9">
    <source>
        <dbReference type="EMBL" id="SMG56742.1"/>
    </source>
</evidence>
<dbReference type="RefSeq" id="WP_244903516.1">
    <property type="nucleotide sequence ID" value="NZ_FXAZ01000007.1"/>
</dbReference>
<dbReference type="Proteomes" id="UP000193834">
    <property type="component" value="Unassembled WGS sequence"/>
</dbReference>
<keyword evidence="5 8" id="KW-0812">Transmembrane</keyword>
<sequence length="383" mass="43138">MDNHNKRPLGDMRKYLIIATYTVVLYLLLTNLNTVKNFLYELSGLLNPVILGIAIAYVLNILLKQFEERIFKPLNRRNHPLWNRFRRPVSLLLTYVTTFLIFILLAWFILPQLFTSLSMLMNVIPSSMESVKLWIENLAANAPVDSDILQKIALNWNEIMQKAAEWMVNIIPYVLTFTKDFTASLFNVIMGIMLSVYLLLSKENIIRIFKKLLYAYLPKQKADKTLEVGTITNKAFSGFIAGQLTEAAILGGLCFVGMTLFSFPYALLISVIVGVTSVIPIFGAYIGTIPSAFIILMIDPPKAFWFVIFILVLQQIEGNIIYPKVVGNSIGLSGVWVLAALLIGGSLFGLVGMLLGIPAFAVIYTLVRTMTNKRLDKRKIKIE</sequence>
<proteinExistence type="inferred from homology"/>
<dbReference type="EMBL" id="FXAZ01000007">
    <property type="protein sequence ID" value="SMG56742.1"/>
    <property type="molecule type" value="Genomic_DNA"/>
</dbReference>
<evidence type="ECO:0000256" key="1">
    <source>
        <dbReference type="ARBA" id="ARBA00004651"/>
    </source>
</evidence>
<evidence type="ECO:0000256" key="7">
    <source>
        <dbReference type="ARBA" id="ARBA00023136"/>
    </source>
</evidence>
<dbReference type="GO" id="GO:0005886">
    <property type="term" value="C:plasma membrane"/>
    <property type="evidence" value="ECO:0007669"/>
    <property type="project" value="UniProtKB-SubCell"/>
</dbReference>
<evidence type="ECO:0000256" key="4">
    <source>
        <dbReference type="ARBA" id="ARBA00022475"/>
    </source>
</evidence>
<feature type="transmembrane region" description="Helical" evidence="8">
    <location>
        <begin position="303"/>
        <end position="322"/>
    </location>
</feature>
<dbReference type="PANTHER" id="PTHR21716">
    <property type="entry name" value="TRANSMEMBRANE PROTEIN"/>
    <property type="match status" value="1"/>
</dbReference>
<evidence type="ECO:0000256" key="8">
    <source>
        <dbReference type="SAM" id="Phobius"/>
    </source>
</evidence>
<dbReference type="GO" id="GO:0055085">
    <property type="term" value="P:transmembrane transport"/>
    <property type="evidence" value="ECO:0007669"/>
    <property type="project" value="TreeGrafter"/>
</dbReference>
<name>A0A1X7LTY5_9BACL</name>
<evidence type="ECO:0000256" key="6">
    <source>
        <dbReference type="ARBA" id="ARBA00022989"/>
    </source>
</evidence>
<reference evidence="9 10" key="1">
    <citation type="submission" date="2017-04" db="EMBL/GenBank/DDBJ databases">
        <authorList>
            <person name="Afonso C.L."/>
            <person name="Miller P.J."/>
            <person name="Scott M.A."/>
            <person name="Spackman E."/>
            <person name="Goraichik I."/>
            <person name="Dimitrov K.M."/>
            <person name="Suarez D.L."/>
            <person name="Swayne D.E."/>
        </authorList>
    </citation>
    <scope>NUCLEOTIDE SEQUENCE [LARGE SCALE GENOMIC DNA]</scope>
    <source>
        <strain evidence="9 10">11</strain>
    </source>
</reference>
<comment type="similarity">
    <text evidence="2">Belongs to the autoinducer-2 exporter (AI-2E) (TC 2.A.86) family.</text>
</comment>
<evidence type="ECO:0000256" key="2">
    <source>
        <dbReference type="ARBA" id="ARBA00009773"/>
    </source>
</evidence>
<evidence type="ECO:0000256" key="3">
    <source>
        <dbReference type="ARBA" id="ARBA00022448"/>
    </source>
</evidence>
<keyword evidence="6 8" id="KW-1133">Transmembrane helix</keyword>
<dbReference type="Pfam" id="PF01594">
    <property type="entry name" value="AI-2E_transport"/>
    <property type="match status" value="1"/>
</dbReference>
<feature type="transmembrane region" description="Helical" evidence="8">
    <location>
        <begin position="247"/>
        <end position="272"/>
    </location>
</feature>
<feature type="transmembrane region" description="Helical" evidence="8">
    <location>
        <begin position="181"/>
        <end position="200"/>
    </location>
</feature>
<gene>
    <name evidence="9" type="ORF">SAMN06295960_4236</name>
</gene>
<feature type="transmembrane region" description="Helical" evidence="8">
    <location>
        <begin position="278"/>
        <end position="296"/>
    </location>
</feature>
<dbReference type="InterPro" id="IPR002549">
    <property type="entry name" value="AI-2E-like"/>
</dbReference>
<dbReference type="PANTHER" id="PTHR21716:SF53">
    <property type="entry name" value="PERMEASE PERM-RELATED"/>
    <property type="match status" value="1"/>
</dbReference>
<feature type="transmembrane region" description="Helical" evidence="8">
    <location>
        <begin position="88"/>
        <end position="110"/>
    </location>
</feature>
<keyword evidence="4" id="KW-1003">Cell membrane</keyword>
<feature type="transmembrane region" description="Helical" evidence="8">
    <location>
        <begin position="334"/>
        <end position="367"/>
    </location>
</feature>
<evidence type="ECO:0000256" key="5">
    <source>
        <dbReference type="ARBA" id="ARBA00022692"/>
    </source>
</evidence>
<evidence type="ECO:0000313" key="10">
    <source>
        <dbReference type="Proteomes" id="UP000193834"/>
    </source>
</evidence>
<dbReference type="AlphaFoldDB" id="A0A1X7LTY5"/>
<organism evidence="9 10">
    <name type="scientific">Paenibacillus aquistagni</name>
    <dbReference type="NCBI Taxonomy" id="1852522"/>
    <lineage>
        <taxon>Bacteria</taxon>
        <taxon>Bacillati</taxon>
        <taxon>Bacillota</taxon>
        <taxon>Bacilli</taxon>
        <taxon>Bacillales</taxon>
        <taxon>Paenibacillaceae</taxon>
        <taxon>Paenibacillus</taxon>
    </lineage>
</organism>